<evidence type="ECO:0000256" key="4">
    <source>
        <dbReference type="ARBA" id="ARBA00022679"/>
    </source>
</evidence>
<comment type="caution">
    <text evidence="10">Lacks conserved residue(s) required for the propagation of feature annotation.</text>
</comment>
<feature type="binding site" evidence="10">
    <location>
        <position position="207"/>
    </location>
    <ligand>
        <name>UDP-N-acetyl-alpha-D-glucosamine</name>
        <dbReference type="ChEBI" id="CHEBI:57705"/>
    </ligand>
</feature>
<dbReference type="HAMAP" id="MF_00033">
    <property type="entry name" value="MurG"/>
    <property type="match status" value="1"/>
</dbReference>
<comment type="pathway">
    <text evidence="10">Cell wall biogenesis; peptidoglycan biosynthesis.</text>
</comment>
<dbReference type="GO" id="GO:0005975">
    <property type="term" value="P:carbohydrate metabolic process"/>
    <property type="evidence" value="ECO:0007669"/>
    <property type="project" value="InterPro"/>
</dbReference>
<keyword evidence="4 10" id="KW-0808">Transferase</keyword>
<dbReference type="PANTHER" id="PTHR21015">
    <property type="entry name" value="UDP-N-ACETYLGLUCOSAMINE--N-ACETYLMURAMYL-(PENTAPEPTIDE) PYROPHOSPHORYL-UNDECAPRENOL N-ACETYLGLUCOSAMINE TRANSFERASE 1"/>
    <property type="match status" value="1"/>
</dbReference>
<evidence type="ECO:0000256" key="3">
    <source>
        <dbReference type="ARBA" id="ARBA00022676"/>
    </source>
</evidence>
<feature type="binding site" evidence="10">
    <location>
        <position position="306"/>
    </location>
    <ligand>
        <name>UDP-N-acetyl-alpha-D-glucosamine</name>
        <dbReference type="ChEBI" id="CHEBI:57705"/>
    </ligand>
</feature>
<dbReference type="NCBIfam" id="TIGR01133">
    <property type="entry name" value="murG"/>
    <property type="match status" value="1"/>
</dbReference>
<evidence type="ECO:0000313" key="13">
    <source>
        <dbReference type="EMBL" id="PWB75335.1"/>
    </source>
</evidence>
<evidence type="ECO:0000256" key="9">
    <source>
        <dbReference type="ARBA" id="ARBA00023316"/>
    </source>
</evidence>
<reference evidence="13 14" key="1">
    <citation type="journal article" date="2018" name="ISME J.">
        <title>A methanotrophic archaeon couples anaerobic oxidation of methane to Fe(III) reduction.</title>
        <authorList>
            <person name="Cai C."/>
            <person name="Leu A.O."/>
            <person name="Xie G.J."/>
            <person name="Guo J."/>
            <person name="Feng Y."/>
            <person name="Zhao J.X."/>
            <person name="Tyson G.W."/>
            <person name="Yuan Z."/>
            <person name="Hu S."/>
        </authorList>
    </citation>
    <scope>NUCLEOTIDE SEQUENCE [LARGE SCALE GENOMIC DNA]</scope>
    <source>
        <strain evidence="13">FeB_12</strain>
    </source>
</reference>
<dbReference type="EMBL" id="PQAP01000011">
    <property type="protein sequence ID" value="PWB75335.1"/>
    <property type="molecule type" value="Genomic_DNA"/>
</dbReference>
<organism evidence="13 14">
    <name type="scientific">candidate division GN15 bacterium</name>
    <dbReference type="NCBI Taxonomy" id="2072418"/>
    <lineage>
        <taxon>Bacteria</taxon>
        <taxon>candidate division GN15</taxon>
    </lineage>
</organism>
<comment type="function">
    <text evidence="10">Cell wall formation. Catalyzes the transfer of a GlcNAc subunit on undecaprenyl-pyrophosphoryl-MurNAc-pentapeptide (lipid intermediate I) to form undecaprenyl-pyrophosphoryl-MurNAc-(pentapeptide)GlcNAc (lipid intermediate II).</text>
</comment>
<dbReference type="Pfam" id="PF03033">
    <property type="entry name" value="Glyco_transf_28"/>
    <property type="match status" value="1"/>
</dbReference>
<dbReference type="Gene3D" id="3.40.50.2000">
    <property type="entry name" value="Glycogen Phosphorylase B"/>
    <property type="match status" value="2"/>
</dbReference>
<dbReference type="SUPFAM" id="SSF53756">
    <property type="entry name" value="UDP-Glycosyltransferase/glycogen phosphorylase"/>
    <property type="match status" value="1"/>
</dbReference>
<comment type="caution">
    <text evidence="13">The sequence shown here is derived from an EMBL/GenBank/DDBJ whole genome shotgun (WGS) entry which is preliminary data.</text>
</comment>
<feature type="binding site" evidence="10">
    <location>
        <begin position="18"/>
        <end position="20"/>
    </location>
    <ligand>
        <name>UDP-N-acetyl-alpha-D-glucosamine</name>
        <dbReference type="ChEBI" id="CHEBI:57705"/>
    </ligand>
</feature>
<evidence type="ECO:0000313" key="14">
    <source>
        <dbReference type="Proteomes" id="UP000250918"/>
    </source>
</evidence>
<dbReference type="UniPathway" id="UPA00219"/>
<dbReference type="GO" id="GO:0051301">
    <property type="term" value="P:cell division"/>
    <property type="evidence" value="ECO:0007669"/>
    <property type="project" value="UniProtKB-KW"/>
</dbReference>
<evidence type="ECO:0000256" key="10">
    <source>
        <dbReference type="HAMAP-Rule" id="MF_00033"/>
    </source>
</evidence>
<evidence type="ECO:0000259" key="12">
    <source>
        <dbReference type="Pfam" id="PF04101"/>
    </source>
</evidence>
<sequence>MSTSFEKTVRIVFAGGGTGGHLYPAIAIADRLTEMLGERTKAEIRFVGTKRGLEYRIKDSLKYPLHLINVRGIARRLSWQNLLVPFNVIGSLWKAKALLRQFSPHLVVGTGGYVSWPVLRAASGRGIPTAIQEQNSFPGITTRQLAPRVNRVYLGFAGAQEYFKTSGRVLVTGNPVRPNIAGGNRQEALSQFKLDPNKKTILVLGGSQGARAINQAVLHGLRHGLLPEGCQLLWQTGKRDYTEVTAQAGDKASGHSLFPYENRMELVYAAADLAIARAGAITLAELEACAVPSVLVPYPYAAGDHQRRNAEETVRQGFASVIDESDASIPEILKLAAGELLSGRAEQRRQTILAATKGKKPAVDVIAGDLIELMNAA</sequence>
<dbReference type="GO" id="GO:0005886">
    <property type="term" value="C:plasma membrane"/>
    <property type="evidence" value="ECO:0007669"/>
    <property type="project" value="UniProtKB-SubCell"/>
</dbReference>
<dbReference type="EC" id="2.4.1.227" evidence="10"/>
<dbReference type="AlphaFoldDB" id="A0A855X3I5"/>
<evidence type="ECO:0000259" key="11">
    <source>
        <dbReference type="Pfam" id="PF03033"/>
    </source>
</evidence>
<evidence type="ECO:0000256" key="2">
    <source>
        <dbReference type="ARBA" id="ARBA00022618"/>
    </source>
</evidence>
<evidence type="ECO:0000256" key="6">
    <source>
        <dbReference type="ARBA" id="ARBA00022984"/>
    </source>
</evidence>
<dbReference type="InterPro" id="IPR007235">
    <property type="entry name" value="Glyco_trans_28_C"/>
</dbReference>
<feature type="domain" description="Glycosyl transferase family 28 C-terminal" evidence="12">
    <location>
        <begin position="200"/>
        <end position="358"/>
    </location>
</feature>
<comment type="similarity">
    <text evidence="10">Belongs to the glycosyltransferase 28 family. MurG subfamily.</text>
</comment>
<dbReference type="GO" id="GO:0071555">
    <property type="term" value="P:cell wall organization"/>
    <property type="evidence" value="ECO:0007669"/>
    <property type="project" value="UniProtKB-KW"/>
</dbReference>
<evidence type="ECO:0000256" key="1">
    <source>
        <dbReference type="ARBA" id="ARBA00022475"/>
    </source>
</evidence>
<keyword evidence="2 10" id="KW-0132">Cell division</keyword>
<dbReference type="PANTHER" id="PTHR21015:SF22">
    <property type="entry name" value="GLYCOSYLTRANSFERASE"/>
    <property type="match status" value="1"/>
</dbReference>
<protein>
    <recommendedName>
        <fullName evidence="10">UDP-N-acetylglucosamine--N-acetylmuramyl-(pentapeptide) pyrophosphoryl-undecaprenol N-acetylglucosamine transferase</fullName>
        <ecNumber evidence="10">2.4.1.227</ecNumber>
    </recommendedName>
    <alternativeName>
        <fullName evidence="10">Undecaprenyl-PP-MurNAc-pentapeptide-UDPGlcNAc GlcNAc transferase</fullName>
    </alternativeName>
</protein>
<dbReference type="InterPro" id="IPR004276">
    <property type="entry name" value="GlycoTrans_28_N"/>
</dbReference>
<evidence type="ECO:0000256" key="5">
    <source>
        <dbReference type="ARBA" id="ARBA00022960"/>
    </source>
</evidence>
<keyword evidence="1 10" id="KW-1003">Cell membrane</keyword>
<dbReference type="InterPro" id="IPR006009">
    <property type="entry name" value="GlcNAc_MurG"/>
</dbReference>
<comment type="subcellular location">
    <subcellularLocation>
        <location evidence="10">Cell membrane</location>
        <topology evidence="10">Peripheral membrane protein</topology>
        <orientation evidence="10">Cytoplasmic side</orientation>
    </subcellularLocation>
</comment>
<evidence type="ECO:0000256" key="7">
    <source>
        <dbReference type="ARBA" id="ARBA00023136"/>
    </source>
</evidence>
<dbReference type="Proteomes" id="UP000250918">
    <property type="component" value="Unassembled WGS sequence"/>
</dbReference>
<keyword evidence="7 10" id="KW-0472">Membrane</keyword>
<comment type="catalytic activity">
    <reaction evidence="10">
        <text>di-trans,octa-cis-undecaprenyl diphospho-N-acetyl-alpha-D-muramoyl-L-alanyl-D-glutamyl-meso-2,6-diaminopimeloyl-D-alanyl-D-alanine + UDP-N-acetyl-alpha-D-glucosamine = di-trans,octa-cis-undecaprenyl diphospho-[N-acetyl-alpha-D-glucosaminyl-(1-&gt;4)]-N-acetyl-alpha-D-muramoyl-L-alanyl-D-glutamyl-meso-2,6-diaminopimeloyl-D-alanyl-D-alanine + UDP + H(+)</text>
        <dbReference type="Rhea" id="RHEA:31227"/>
        <dbReference type="ChEBI" id="CHEBI:15378"/>
        <dbReference type="ChEBI" id="CHEBI:57705"/>
        <dbReference type="ChEBI" id="CHEBI:58223"/>
        <dbReference type="ChEBI" id="CHEBI:61387"/>
        <dbReference type="ChEBI" id="CHEBI:61388"/>
        <dbReference type="EC" id="2.4.1.227"/>
    </reaction>
</comment>
<feature type="domain" description="Glycosyltransferase family 28 N-terminal" evidence="11">
    <location>
        <begin position="11"/>
        <end position="153"/>
    </location>
</feature>
<dbReference type="GO" id="GO:0009252">
    <property type="term" value="P:peptidoglycan biosynthetic process"/>
    <property type="evidence" value="ECO:0007669"/>
    <property type="project" value="UniProtKB-UniRule"/>
</dbReference>
<dbReference type="Pfam" id="PF04101">
    <property type="entry name" value="Glyco_tran_28_C"/>
    <property type="match status" value="1"/>
</dbReference>
<proteinExistence type="inferred from homology"/>
<feature type="binding site" evidence="10">
    <location>
        <position position="177"/>
    </location>
    <ligand>
        <name>UDP-N-acetyl-alpha-D-glucosamine</name>
        <dbReference type="ChEBI" id="CHEBI:57705"/>
    </ligand>
</feature>
<accession>A0A855X3I5</accession>
<dbReference type="CDD" id="cd03785">
    <property type="entry name" value="GT28_MurG"/>
    <property type="match status" value="1"/>
</dbReference>
<keyword evidence="8 10" id="KW-0131">Cell cycle</keyword>
<evidence type="ECO:0000256" key="8">
    <source>
        <dbReference type="ARBA" id="ARBA00023306"/>
    </source>
</evidence>
<gene>
    <name evidence="10 13" type="primary">murG</name>
    <name evidence="13" type="ORF">C3F09_02940</name>
</gene>
<name>A0A855X3I5_9BACT</name>
<dbReference type="GO" id="GO:0050511">
    <property type="term" value="F:undecaprenyldiphospho-muramoylpentapeptide beta-N-acetylglucosaminyltransferase activity"/>
    <property type="evidence" value="ECO:0007669"/>
    <property type="project" value="UniProtKB-UniRule"/>
</dbReference>
<keyword evidence="5 10" id="KW-0133">Cell shape</keyword>
<keyword evidence="3 10" id="KW-0328">Glycosyltransferase</keyword>
<feature type="binding site" evidence="10">
    <location>
        <position position="135"/>
    </location>
    <ligand>
        <name>UDP-N-acetyl-alpha-D-glucosamine</name>
        <dbReference type="ChEBI" id="CHEBI:57705"/>
    </ligand>
</feature>
<keyword evidence="6 10" id="KW-0573">Peptidoglycan synthesis</keyword>
<keyword evidence="9 10" id="KW-0961">Cell wall biogenesis/degradation</keyword>
<dbReference type="GO" id="GO:0008360">
    <property type="term" value="P:regulation of cell shape"/>
    <property type="evidence" value="ECO:0007669"/>
    <property type="project" value="UniProtKB-KW"/>
</dbReference>